<dbReference type="Proteomes" id="UP000324479">
    <property type="component" value="Unassembled WGS sequence"/>
</dbReference>
<dbReference type="Pfam" id="PF13424">
    <property type="entry name" value="TPR_12"/>
    <property type="match status" value="1"/>
</dbReference>
<dbReference type="AlphaFoldDB" id="A0A5M6D1E5"/>
<feature type="repeat" description="TPR" evidence="1">
    <location>
        <begin position="82"/>
        <end position="115"/>
    </location>
</feature>
<dbReference type="EMBL" id="VWOX01000010">
    <property type="protein sequence ID" value="KAA5541331.1"/>
    <property type="molecule type" value="Genomic_DNA"/>
</dbReference>
<dbReference type="SMART" id="SM00028">
    <property type="entry name" value="TPR"/>
    <property type="match status" value="4"/>
</dbReference>
<dbReference type="PANTHER" id="PTHR44809">
    <property type="match status" value="1"/>
</dbReference>
<reference evidence="2 3" key="1">
    <citation type="submission" date="2019-08" db="EMBL/GenBank/DDBJ databases">
        <authorList>
            <person name="Dhanesh K."/>
            <person name="Kumar G."/>
            <person name="Sasikala C."/>
            <person name="Venkata Ramana C."/>
        </authorList>
    </citation>
    <scope>NUCLEOTIDE SEQUENCE [LARGE SCALE GENOMIC DNA]</scope>
    <source>
        <strain evidence="2 3">JC645</strain>
    </source>
</reference>
<dbReference type="InterPro" id="IPR052943">
    <property type="entry name" value="TMTC_O-mannosyl-trnsfr"/>
</dbReference>
<dbReference type="PANTHER" id="PTHR44809:SF1">
    <property type="entry name" value="PROTEIN O-MANNOSYL-TRANSFERASE TMTC1"/>
    <property type="match status" value="1"/>
</dbReference>
<sequence>MTMKQILRTEALLSVVLLLSVGGCVGPDLMRSAESSGRLPTPTADQVLDVQLALARTLEKQGDLAATEAAYRKILAVKPNQLTALHRLAVLLDQRKRYEESAELFVKAIEQQPQSPDLYCDLGYSCYLQGRFTEAETYLNQAIRLDAYHERAHNHLGMLLAQTDRVEDALAEFQQAGCNDAESHLNLALAFTHCNRIADAHEAVRIAKRFPSGNSTVNERLGRMESLLAEIGQREPSEMIAAHSVNTAR</sequence>
<dbReference type="SUPFAM" id="SSF48452">
    <property type="entry name" value="TPR-like"/>
    <property type="match status" value="1"/>
</dbReference>
<evidence type="ECO:0000313" key="3">
    <source>
        <dbReference type="Proteomes" id="UP000324479"/>
    </source>
</evidence>
<organism evidence="2 3">
    <name type="scientific">Roseiconus nitratireducens</name>
    <dbReference type="NCBI Taxonomy" id="2605748"/>
    <lineage>
        <taxon>Bacteria</taxon>
        <taxon>Pseudomonadati</taxon>
        <taxon>Planctomycetota</taxon>
        <taxon>Planctomycetia</taxon>
        <taxon>Pirellulales</taxon>
        <taxon>Pirellulaceae</taxon>
        <taxon>Roseiconus</taxon>
    </lineage>
</organism>
<protein>
    <submittedName>
        <fullName evidence="2">Tetratricopeptide repeat protein</fullName>
    </submittedName>
</protein>
<gene>
    <name evidence="2" type="ORF">FYK55_17290</name>
</gene>
<keyword evidence="3" id="KW-1185">Reference proteome</keyword>
<dbReference type="PROSITE" id="PS51257">
    <property type="entry name" value="PROKAR_LIPOPROTEIN"/>
    <property type="match status" value="1"/>
</dbReference>
<dbReference type="PROSITE" id="PS50005">
    <property type="entry name" value="TPR"/>
    <property type="match status" value="2"/>
</dbReference>
<dbReference type="InterPro" id="IPR011990">
    <property type="entry name" value="TPR-like_helical_dom_sf"/>
</dbReference>
<name>A0A5M6D1E5_9BACT</name>
<comment type="caution">
    <text evidence="2">The sequence shown here is derived from an EMBL/GenBank/DDBJ whole genome shotgun (WGS) entry which is preliminary data.</text>
</comment>
<proteinExistence type="predicted"/>
<dbReference type="InterPro" id="IPR019734">
    <property type="entry name" value="TPR_rpt"/>
</dbReference>
<accession>A0A5M6D1E5</accession>
<evidence type="ECO:0000313" key="2">
    <source>
        <dbReference type="EMBL" id="KAA5541331.1"/>
    </source>
</evidence>
<dbReference type="Gene3D" id="1.25.40.10">
    <property type="entry name" value="Tetratricopeptide repeat domain"/>
    <property type="match status" value="2"/>
</dbReference>
<dbReference type="Pfam" id="PF13181">
    <property type="entry name" value="TPR_8"/>
    <property type="match status" value="1"/>
</dbReference>
<feature type="repeat" description="TPR" evidence="1">
    <location>
        <begin position="116"/>
        <end position="149"/>
    </location>
</feature>
<keyword evidence="1" id="KW-0802">TPR repeat</keyword>
<evidence type="ECO:0000256" key="1">
    <source>
        <dbReference type="PROSITE-ProRule" id="PRU00339"/>
    </source>
</evidence>